<evidence type="ECO:0000313" key="3">
    <source>
        <dbReference type="Proteomes" id="UP001153269"/>
    </source>
</evidence>
<gene>
    <name evidence="2" type="ORF">PLEPLA_LOCUS24468</name>
</gene>
<dbReference type="AlphaFoldDB" id="A0A9N7USU1"/>
<dbReference type="Proteomes" id="UP001153269">
    <property type="component" value="Unassembled WGS sequence"/>
</dbReference>
<dbReference type="EMBL" id="CADEAL010001891">
    <property type="protein sequence ID" value="CAB1436435.1"/>
    <property type="molecule type" value="Genomic_DNA"/>
</dbReference>
<sequence length="135" mass="14657">MSRAVSVLLSFCPLAAINILATISQGLCNLPIQPINEWGGGMGEWSLRIRDRDLGFRLRMLKLESFLTSTPHPGSSLQCPGGSLLSGLLSASRCDEVQRRLSVRCRVARPSSPGHLPAEAVSLLKRLHIITGNQK</sequence>
<proteinExistence type="predicted"/>
<evidence type="ECO:0000256" key="1">
    <source>
        <dbReference type="SAM" id="SignalP"/>
    </source>
</evidence>
<evidence type="ECO:0000313" key="2">
    <source>
        <dbReference type="EMBL" id="CAB1436435.1"/>
    </source>
</evidence>
<evidence type="ECO:0008006" key="4">
    <source>
        <dbReference type="Google" id="ProtNLM"/>
    </source>
</evidence>
<keyword evidence="3" id="KW-1185">Reference proteome</keyword>
<feature type="signal peptide" evidence="1">
    <location>
        <begin position="1"/>
        <end position="26"/>
    </location>
</feature>
<keyword evidence="1" id="KW-0732">Signal</keyword>
<name>A0A9N7USU1_PLEPL</name>
<reference evidence="2" key="1">
    <citation type="submission" date="2020-03" db="EMBL/GenBank/DDBJ databases">
        <authorList>
            <person name="Weist P."/>
        </authorList>
    </citation>
    <scope>NUCLEOTIDE SEQUENCE</scope>
</reference>
<comment type="caution">
    <text evidence="2">The sequence shown here is derived from an EMBL/GenBank/DDBJ whole genome shotgun (WGS) entry which is preliminary data.</text>
</comment>
<protein>
    <recommendedName>
        <fullName evidence="4">Secreted protein</fullName>
    </recommendedName>
</protein>
<accession>A0A9N7USU1</accession>
<organism evidence="2 3">
    <name type="scientific">Pleuronectes platessa</name>
    <name type="common">European plaice</name>
    <dbReference type="NCBI Taxonomy" id="8262"/>
    <lineage>
        <taxon>Eukaryota</taxon>
        <taxon>Metazoa</taxon>
        <taxon>Chordata</taxon>
        <taxon>Craniata</taxon>
        <taxon>Vertebrata</taxon>
        <taxon>Euteleostomi</taxon>
        <taxon>Actinopterygii</taxon>
        <taxon>Neopterygii</taxon>
        <taxon>Teleostei</taxon>
        <taxon>Neoteleostei</taxon>
        <taxon>Acanthomorphata</taxon>
        <taxon>Carangaria</taxon>
        <taxon>Pleuronectiformes</taxon>
        <taxon>Pleuronectoidei</taxon>
        <taxon>Pleuronectidae</taxon>
        <taxon>Pleuronectes</taxon>
    </lineage>
</organism>
<feature type="chain" id="PRO_5040177604" description="Secreted protein" evidence="1">
    <location>
        <begin position="27"/>
        <end position="135"/>
    </location>
</feature>